<feature type="domain" description="4Fe-4S ferredoxin-type" evidence="8">
    <location>
        <begin position="84"/>
        <end position="113"/>
    </location>
</feature>
<dbReference type="PANTHER" id="PTHR43177">
    <property type="entry name" value="PROTEIN NRFC"/>
    <property type="match status" value="1"/>
</dbReference>
<evidence type="ECO:0000256" key="4">
    <source>
        <dbReference type="ARBA" id="ARBA00022737"/>
    </source>
</evidence>
<protein>
    <submittedName>
        <fullName evidence="9">Iron-sulfur cluster-binding protein CooF</fullName>
    </submittedName>
</protein>
<keyword evidence="3" id="KW-0479">Metal-binding</keyword>
<evidence type="ECO:0000256" key="2">
    <source>
        <dbReference type="ARBA" id="ARBA00022485"/>
    </source>
</evidence>
<dbReference type="GO" id="GO:0051539">
    <property type="term" value="F:4 iron, 4 sulfur cluster binding"/>
    <property type="evidence" value="ECO:0007669"/>
    <property type="project" value="UniProtKB-KW"/>
</dbReference>
<evidence type="ECO:0000256" key="6">
    <source>
        <dbReference type="ARBA" id="ARBA00023004"/>
    </source>
</evidence>
<dbReference type="KEGG" id="acx:Achr_4460"/>
<gene>
    <name evidence="9" type="primary">cooF</name>
    <name evidence="9" type="ORF">Achr_4460</name>
</gene>
<evidence type="ECO:0000259" key="8">
    <source>
        <dbReference type="PROSITE" id="PS51379"/>
    </source>
</evidence>
<dbReference type="Gene3D" id="3.30.70.20">
    <property type="match status" value="2"/>
</dbReference>
<dbReference type="PANTHER" id="PTHR43177:SF5">
    <property type="entry name" value="ANAEROBIC DIMETHYL SULFOXIDE REDUCTASE CHAIN B-RELATED"/>
    <property type="match status" value="1"/>
</dbReference>
<evidence type="ECO:0000313" key="10">
    <source>
        <dbReference type="Proteomes" id="UP000068210"/>
    </source>
</evidence>
<keyword evidence="7" id="KW-0411">Iron-sulfur</keyword>
<dbReference type="AlphaFoldDB" id="A0A0C4WP95"/>
<dbReference type="CDD" id="cd10563">
    <property type="entry name" value="CooF_like"/>
    <property type="match status" value="1"/>
</dbReference>
<evidence type="ECO:0000256" key="3">
    <source>
        <dbReference type="ARBA" id="ARBA00022723"/>
    </source>
</evidence>
<keyword evidence="2" id="KW-0004">4Fe-4S</keyword>
<dbReference type="RefSeq" id="WP_039801461.1">
    <property type="nucleotide sequence ID" value="NZ_CP010415.1"/>
</dbReference>
<accession>A0A0C4WP95</accession>
<organism evidence="9 10">
    <name type="scientific">Azotobacter chroococcum NCIMB 8003</name>
    <dbReference type="NCBI Taxonomy" id="1328314"/>
    <lineage>
        <taxon>Bacteria</taxon>
        <taxon>Pseudomonadati</taxon>
        <taxon>Pseudomonadota</taxon>
        <taxon>Gammaproteobacteria</taxon>
        <taxon>Pseudomonadales</taxon>
        <taxon>Pseudomonadaceae</taxon>
        <taxon>Azotobacter</taxon>
    </lineage>
</organism>
<keyword evidence="1" id="KW-0813">Transport</keyword>
<dbReference type="HOGENOM" id="CLU_043374_3_1_6"/>
<sequence length="186" mass="19713">MSRTIFTVTERCVACKSCEIACAVEHSQSKTLAGAILETPPPQRRINVEGVGAYSYPSRCQHCSDAACITACPTGAMQRDGCSDAVFSDSNKCIGCWMCVVVCPFGGVTADPVGKKAVKCDGCPERTARGEAPACVAACPTDTLLYLTPEEFAAQRRQATARAAVCGEQPAQTNGMDILRSLKRTH</sequence>
<dbReference type="STRING" id="1328314.Achr_4460"/>
<dbReference type="InterPro" id="IPR050954">
    <property type="entry name" value="ET_IronSulfur_Cluster-Binding"/>
</dbReference>
<evidence type="ECO:0000256" key="5">
    <source>
        <dbReference type="ARBA" id="ARBA00022982"/>
    </source>
</evidence>
<dbReference type="EMBL" id="CP010415">
    <property type="protein sequence ID" value="AJE19952.1"/>
    <property type="molecule type" value="Genomic_DNA"/>
</dbReference>
<dbReference type="GO" id="GO:0046872">
    <property type="term" value="F:metal ion binding"/>
    <property type="evidence" value="ECO:0007669"/>
    <property type="project" value="UniProtKB-KW"/>
</dbReference>
<name>A0A0C4WP95_9GAMM</name>
<dbReference type="Pfam" id="PF13247">
    <property type="entry name" value="Fer4_11"/>
    <property type="match status" value="1"/>
</dbReference>
<evidence type="ECO:0000313" key="9">
    <source>
        <dbReference type="EMBL" id="AJE19952.1"/>
    </source>
</evidence>
<dbReference type="PROSITE" id="PS00198">
    <property type="entry name" value="4FE4S_FER_1"/>
    <property type="match status" value="1"/>
</dbReference>
<keyword evidence="6" id="KW-0408">Iron</keyword>
<evidence type="ECO:0000256" key="1">
    <source>
        <dbReference type="ARBA" id="ARBA00022448"/>
    </source>
</evidence>
<dbReference type="InterPro" id="IPR017896">
    <property type="entry name" value="4Fe4S_Fe-S-bd"/>
</dbReference>
<keyword evidence="5" id="KW-0249">Electron transport</keyword>
<dbReference type="Proteomes" id="UP000068210">
    <property type="component" value="Chromosome"/>
</dbReference>
<dbReference type="InterPro" id="IPR017900">
    <property type="entry name" value="4Fe4S_Fe_S_CS"/>
</dbReference>
<feature type="domain" description="4Fe-4S ferredoxin-type" evidence="8">
    <location>
        <begin position="51"/>
        <end position="82"/>
    </location>
</feature>
<dbReference type="Pfam" id="PF12800">
    <property type="entry name" value="Fer4_4"/>
    <property type="match status" value="1"/>
</dbReference>
<dbReference type="PROSITE" id="PS51379">
    <property type="entry name" value="4FE4S_FER_2"/>
    <property type="match status" value="2"/>
</dbReference>
<evidence type="ECO:0000256" key="7">
    <source>
        <dbReference type="ARBA" id="ARBA00023014"/>
    </source>
</evidence>
<dbReference type="SUPFAM" id="SSF54862">
    <property type="entry name" value="4Fe-4S ferredoxins"/>
    <property type="match status" value="1"/>
</dbReference>
<proteinExistence type="predicted"/>
<keyword evidence="10" id="KW-1185">Reference proteome</keyword>
<keyword evidence="4" id="KW-0677">Repeat</keyword>
<reference evidence="9 10" key="1">
    <citation type="journal article" date="2015" name="PLoS ONE">
        <title>Azotobacter Genomes: The Genome of Azotobacter chroococcum NCIMB 8003 (ATCC 4412).</title>
        <authorList>
            <person name="Robson R.L."/>
            <person name="Jones R."/>
            <person name="Robson R.M."/>
            <person name="Schwartz A."/>
            <person name="Richardson T.H."/>
        </authorList>
    </citation>
    <scope>NUCLEOTIDE SEQUENCE [LARGE SCALE GENOMIC DNA]</scope>
    <source>
        <strain evidence="9 10">NCIMB 8003</strain>
    </source>
</reference>